<dbReference type="Proteomes" id="UP001372338">
    <property type="component" value="Unassembled WGS sequence"/>
</dbReference>
<evidence type="ECO:0000313" key="1">
    <source>
        <dbReference type="EMBL" id="KAK7283243.1"/>
    </source>
</evidence>
<reference evidence="1 2" key="1">
    <citation type="submission" date="2024-01" db="EMBL/GenBank/DDBJ databases">
        <title>The genomes of 5 underutilized Papilionoideae crops provide insights into root nodulation and disease resistanc.</title>
        <authorList>
            <person name="Yuan L."/>
        </authorList>
    </citation>
    <scope>NUCLEOTIDE SEQUENCE [LARGE SCALE GENOMIC DNA]</scope>
    <source>
        <strain evidence="1">ZHUSHIDOU_FW_LH</strain>
        <tissue evidence="1">Leaf</tissue>
    </source>
</reference>
<sequence length="112" mass="13231">MLPFSEDFQFKVKVCHFCIFRLPTWRFNHRRIRKHDLLVWSLAVHCLAASNQLILITKTRIIIFFCQASDFANNYDLHKMALAESFCGRVYTRVLYVLHPVSISLENRGEVN</sequence>
<dbReference type="AlphaFoldDB" id="A0AAN9INK2"/>
<comment type="caution">
    <text evidence="1">The sequence shown here is derived from an EMBL/GenBank/DDBJ whole genome shotgun (WGS) entry which is preliminary data.</text>
</comment>
<accession>A0AAN9INK2</accession>
<evidence type="ECO:0000313" key="2">
    <source>
        <dbReference type="Proteomes" id="UP001372338"/>
    </source>
</evidence>
<proteinExistence type="predicted"/>
<name>A0AAN9INK2_CROPI</name>
<dbReference type="EMBL" id="JAYWIO010000002">
    <property type="protein sequence ID" value="KAK7283243.1"/>
    <property type="molecule type" value="Genomic_DNA"/>
</dbReference>
<keyword evidence="2" id="KW-1185">Reference proteome</keyword>
<protein>
    <submittedName>
        <fullName evidence="1">Uncharacterized protein</fullName>
    </submittedName>
</protein>
<gene>
    <name evidence="1" type="ORF">RIF29_12637</name>
</gene>
<organism evidence="1 2">
    <name type="scientific">Crotalaria pallida</name>
    <name type="common">Smooth rattlebox</name>
    <name type="synonym">Crotalaria striata</name>
    <dbReference type="NCBI Taxonomy" id="3830"/>
    <lineage>
        <taxon>Eukaryota</taxon>
        <taxon>Viridiplantae</taxon>
        <taxon>Streptophyta</taxon>
        <taxon>Embryophyta</taxon>
        <taxon>Tracheophyta</taxon>
        <taxon>Spermatophyta</taxon>
        <taxon>Magnoliopsida</taxon>
        <taxon>eudicotyledons</taxon>
        <taxon>Gunneridae</taxon>
        <taxon>Pentapetalae</taxon>
        <taxon>rosids</taxon>
        <taxon>fabids</taxon>
        <taxon>Fabales</taxon>
        <taxon>Fabaceae</taxon>
        <taxon>Papilionoideae</taxon>
        <taxon>50 kb inversion clade</taxon>
        <taxon>genistoids sensu lato</taxon>
        <taxon>core genistoids</taxon>
        <taxon>Crotalarieae</taxon>
        <taxon>Crotalaria</taxon>
    </lineage>
</organism>